<protein>
    <submittedName>
        <fullName evidence="2">Uncharacterized protein</fullName>
    </submittedName>
</protein>
<organism evidence="2 3">
    <name type="scientific">Acanthamoeba castellanii (strain ATCC 30010 / Neff)</name>
    <dbReference type="NCBI Taxonomy" id="1257118"/>
    <lineage>
        <taxon>Eukaryota</taxon>
        <taxon>Amoebozoa</taxon>
        <taxon>Discosea</taxon>
        <taxon>Longamoebia</taxon>
        <taxon>Centramoebida</taxon>
        <taxon>Acanthamoebidae</taxon>
        <taxon>Acanthamoeba</taxon>
    </lineage>
</organism>
<accession>L8GKB0</accession>
<sequence>MKQAVLALLFLSALSTLAIRDLLAPLHVAEDASHRIEGEYLVLFNDALTRPLCGSRGCCRRQRTFTLGDKFRVLHVNLSPKYVDAD</sequence>
<feature type="chain" id="PRO_5003989605" evidence="1">
    <location>
        <begin position="19"/>
        <end position="86"/>
    </location>
</feature>
<evidence type="ECO:0000313" key="3">
    <source>
        <dbReference type="Proteomes" id="UP000011083"/>
    </source>
</evidence>
<proteinExistence type="predicted"/>
<gene>
    <name evidence="2" type="ORF">ACA1_347790</name>
</gene>
<dbReference type="GeneID" id="14913816"/>
<feature type="signal peptide" evidence="1">
    <location>
        <begin position="1"/>
        <end position="18"/>
    </location>
</feature>
<dbReference type="VEuPathDB" id="AmoebaDB:ACA1_347790"/>
<evidence type="ECO:0000256" key="1">
    <source>
        <dbReference type="SAM" id="SignalP"/>
    </source>
</evidence>
<dbReference type="AlphaFoldDB" id="L8GKB0"/>
<dbReference type="OrthoDB" id="206201at2759"/>
<evidence type="ECO:0000313" key="2">
    <source>
        <dbReference type="EMBL" id="ELR13279.1"/>
    </source>
</evidence>
<keyword evidence="3" id="KW-1185">Reference proteome</keyword>
<dbReference type="Proteomes" id="UP000011083">
    <property type="component" value="Unassembled WGS sequence"/>
</dbReference>
<keyword evidence="1" id="KW-0732">Signal</keyword>
<dbReference type="EMBL" id="KB008094">
    <property type="protein sequence ID" value="ELR13279.1"/>
    <property type="molecule type" value="Genomic_DNA"/>
</dbReference>
<dbReference type="KEGG" id="acan:ACA1_347790"/>
<reference evidence="2 3" key="1">
    <citation type="journal article" date="2013" name="Genome Biol.">
        <title>Genome of Acanthamoeba castellanii highlights extensive lateral gene transfer and early evolution of tyrosine kinase signaling.</title>
        <authorList>
            <person name="Clarke M."/>
            <person name="Lohan A.J."/>
            <person name="Liu B."/>
            <person name="Lagkouvardos I."/>
            <person name="Roy S."/>
            <person name="Zafar N."/>
            <person name="Bertelli C."/>
            <person name="Schilde C."/>
            <person name="Kianianmomeni A."/>
            <person name="Burglin T.R."/>
            <person name="Frech C."/>
            <person name="Turcotte B."/>
            <person name="Kopec K.O."/>
            <person name="Synnott J.M."/>
            <person name="Choo C."/>
            <person name="Paponov I."/>
            <person name="Finkler A."/>
            <person name="Soon Heng Tan C."/>
            <person name="Hutchins A.P."/>
            <person name="Weinmeier T."/>
            <person name="Rattei T."/>
            <person name="Chu J.S."/>
            <person name="Gimenez G."/>
            <person name="Irimia M."/>
            <person name="Rigden D.J."/>
            <person name="Fitzpatrick D.A."/>
            <person name="Lorenzo-Morales J."/>
            <person name="Bateman A."/>
            <person name="Chiu C.H."/>
            <person name="Tang P."/>
            <person name="Hegemann P."/>
            <person name="Fromm H."/>
            <person name="Raoult D."/>
            <person name="Greub G."/>
            <person name="Miranda-Saavedra D."/>
            <person name="Chen N."/>
            <person name="Nash P."/>
            <person name="Ginger M.L."/>
            <person name="Horn M."/>
            <person name="Schaap P."/>
            <person name="Caler L."/>
            <person name="Loftus B."/>
        </authorList>
    </citation>
    <scope>NUCLEOTIDE SEQUENCE [LARGE SCALE GENOMIC DNA]</scope>
    <source>
        <strain evidence="2 3">Neff</strain>
    </source>
</reference>
<dbReference type="RefSeq" id="XP_004335292.1">
    <property type="nucleotide sequence ID" value="XM_004335244.1"/>
</dbReference>
<name>L8GKB0_ACACF</name>